<proteinExistence type="predicted"/>
<dbReference type="SUPFAM" id="SSF56784">
    <property type="entry name" value="HAD-like"/>
    <property type="match status" value="1"/>
</dbReference>
<gene>
    <name evidence="1" type="ORF">Aru02nite_52410</name>
</gene>
<comment type="caution">
    <text evidence="1">The sequence shown here is derived from an EMBL/GenBank/DDBJ whole genome shotgun (WGS) entry which is preliminary data.</text>
</comment>
<dbReference type="Gene3D" id="3.40.50.1000">
    <property type="entry name" value="HAD superfamily/HAD-like"/>
    <property type="match status" value="1"/>
</dbReference>
<reference evidence="1" key="1">
    <citation type="submission" date="2021-01" db="EMBL/GenBank/DDBJ databases">
        <title>Whole genome shotgun sequence of Actinocatenispora rupis NBRC 107355.</title>
        <authorList>
            <person name="Komaki H."/>
            <person name="Tamura T."/>
        </authorList>
    </citation>
    <scope>NUCLEOTIDE SEQUENCE</scope>
    <source>
        <strain evidence="1">NBRC 107355</strain>
    </source>
</reference>
<dbReference type="AlphaFoldDB" id="A0A8J3JDA6"/>
<dbReference type="PANTHER" id="PTHR43611:SF3">
    <property type="entry name" value="FLAVIN MONONUCLEOTIDE HYDROLASE 1, CHLOROPLATIC"/>
    <property type="match status" value="1"/>
</dbReference>
<dbReference type="InterPro" id="IPR036412">
    <property type="entry name" value="HAD-like_sf"/>
</dbReference>
<dbReference type="RefSeq" id="WP_203662186.1">
    <property type="nucleotide sequence ID" value="NZ_BAAAZM010000030.1"/>
</dbReference>
<dbReference type="Proteomes" id="UP000612808">
    <property type="component" value="Unassembled WGS sequence"/>
</dbReference>
<dbReference type="PRINTS" id="PR00413">
    <property type="entry name" value="HADHALOGNASE"/>
</dbReference>
<dbReference type="Pfam" id="PF00702">
    <property type="entry name" value="Hydrolase"/>
    <property type="match status" value="1"/>
</dbReference>
<evidence type="ECO:0000313" key="1">
    <source>
        <dbReference type="EMBL" id="GID14352.1"/>
    </source>
</evidence>
<dbReference type="SFLD" id="SFLDG01129">
    <property type="entry name" value="C1.5:_HAD__Beta-PGM__Phosphata"/>
    <property type="match status" value="1"/>
</dbReference>
<dbReference type="InterPro" id="IPR023214">
    <property type="entry name" value="HAD_sf"/>
</dbReference>
<dbReference type="EMBL" id="BOMB01000031">
    <property type="protein sequence ID" value="GID14352.1"/>
    <property type="molecule type" value="Genomic_DNA"/>
</dbReference>
<dbReference type="InterPro" id="IPR006439">
    <property type="entry name" value="HAD-SF_hydro_IA"/>
</dbReference>
<dbReference type="NCBIfam" id="TIGR01509">
    <property type="entry name" value="HAD-SF-IA-v3"/>
    <property type="match status" value="1"/>
</dbReference>
<protein>
    <submittedName>
        <fullName evidence="1">Haloacid dehalogenase</fullName>
    </submittedName>
</protein>
<keyword evidence="2" id="KW-1185">Reference proteome</keyword>
<dbReference type="PANTHER" id="PTHR43611">
    <property type="entry name" value="ALPHA-D-GLUCOSE 1-PHOSPHATE PHOSPHATASE"/>
    <property type="match status" value="1"/>
</dbReference>
<name>A0A8J3JDA6_9ACTN</name>
<accession>A0A8J3JDA6</accession>
<organism evidence="1 2">
    <name type="scientific">Actinocatenispora rupis</name>
    <dbReference type="NCBI Taxonomy" id="519421"/>
    <lineage>
        <taxon>Bacteria</taxon>
        <taxon>Bacillati</taxon>
        <taxon>Actinomycetota</taxon>
        <taxon>Actinomycetes</taxon>
        <taxon>Micromonosporales</taxon>
        <taxon>Micromonosporaceae</taxon>
        <taxon>Actinocatenispora</taxon>
    </lineage>
</organism>
<evidence type="ECO:0000313" key="2">
    <source>
        <dbReference type="Proteomes" id="UP000612808"/>
    </source>
</evidence>
<sequence length="209" mass="22252">MRRERCRALLLDLDGVLRRFDPARQRAVESEYGLPEGMLSDLAFAPERLRPAVLGAVPDAEWMAGVTDAVAAATEDPDRAARAVAAWREYRGEVVPEVLAAVREVRASGVPVALGTNATDRLDADLALLGLTGEVDAILNSSVLGHAKPSAEFFAAACARLDVPARLCLFVDDDDRNVRGARIAGLAGFRYGGPADLRYLSATLAQPAA</sequence>
<dbReference type="SFLD" id="SFLDS00003">
    <property type="entry name" value="Haloacid_Dehalogenase"/>
    <property type="match status" value="1"/>
</dbReference>